<keyword evidence="1" id="KW-0677">Repeat</keyword>
<evidence type="ECO:0000256" key="3">
    <source>
        <dbReference type="PROSITE-ProRule" id="PRU00302"/>
    </source>
</evidence>
<comment type="caution">
    <text evidence="3">Lacks conserved residue(s) required for the propagation of feature annotation.</text>
</comment>
<dbReference type="SUPFAM" id="SSF82895">
    <property type="entry name" value="TSP-1 type 1 repeat"/>
    <property type="match status" value="10"/>
</dbReference>
<evidence type="ECO:0000256" key="1">
    <source>
        <dbReference type="ARBA" id="ARBA00022737"/>
    </source>
</evidence>
<evidence type="ECO:0000313" key="6">
    <source>
        <dbReference type="EMBL" id="CAG5105604.1"/>
    </source>
</evidence>
<evidence type="ECO:0000256" key="4">
    <source>
        <dbReference type="SAM" id="MobiDB-lite"/>
    </source>
</evidence>
<name>A0ABN7SW03_OIKDI</name>
<dbReference type="SMART" id="SM00209">
    <property type="entry name" value="TSP1"/>
    <property type="match status" value="11"/>
</dbReference>
<reference evidence="6 7" key="1">
    <citation type="submission" date="2021-04" db="EMBL/GenBank/DDBJ databases">
        <authorList>
            <person name="Bliznina A."/>
        </authorList>
    </citation>
    <scope>NUCLEOTIDE SEQUENCE [LARGE SCALE GENOMIC DNA]</scope>
</reference>
<keyword evidence="7" id="KW-1185">Reference proteome</keyword>
<evidence type="ECO:0000256" key="2">
    <source>
        <dbReference type="ARBA" id="ARBA00023157"/>
    </source>
</evidence>
<feature type="region of interest" description="Disordered" evidence="4">
    <location>
        <begin position="138"/>
        <end position="164"/>
    </location>
</feature>
<sequence>MVKLTPLVGLISFTCANSIDIDVIKNLRAIENYERANGPMSFEEVLLRAESQGFDLKALLEERGITREDIEEAKDNAHLNGDDLNGDGFIDDFEEEQAADPFFEEFDILSPGNNFHMMQKSKKFDDLQSTIGAIMNLILPRPTDPPRTRPPMPWEATTETPPTPEWDNWKEWQSCSKSCGTGVQKRFRVCRNSQYGECSGNARQQRHCNKHDCVGSEWAPWNPWTPCSKSCNNGMQIRNRVCNRVNGAPCKVLNGVKNMQFDNCNTQSCFANQSKWTNWGSWSQCGKSCDGGFRIRQRVCLRDAGSPNCPGSNVDSERCNTEPCKKVSGPIGEWTQWSSCNKTCGIGKKTRTRTCSYSPGRCRRFKLEDEQQCFAGVKTRIRKCIGGVPGVGGCNGSYEDSMGCNVQGCPEWNSWSDWSGCSRTCGGGLSRRSRYCRNGTGCPGESYEEKVCQTDSCPSWNQWGSWSTCDAECDGGFRERKRSCENGKPGQRGCFGEYHVKAKCNTRACPRWENWAEWSECSVSCGVGKKYRYRYCNNEGECSGDDTDSAQCFAGKCAQWQNWGSWSACSVTCGSGGNQKRYRECVGKGECKADPYTNDLDSQFQFCREASMCPSWEDWSRWSSCSATCGGGSSQRSRACNVPGKCNGLSTQRKDCNEESCPVPSSWKSWSNWSPCSASCGGGSRSRSRSCSGNSCSGKGVDSESCNTFECATLEPWGTWAACNCASNRQKRTRHCSRPDPRSKCPDNHEEFRSCACSTRAPPRTFTEAQTTTTSSDEMLGDHADELNKLKGENEDEDVCTLLNVNGDCLDHLEYDKGDKIVDIHSCDLPAYIIKNSEVIGTAEMVKGTATKVKYSCVENYKIRGNRIVECRCRGTRCRTKPKNLPMCAPAVIQTTRPPILTTRLQQVRNPITQKSPKKNRGKKRQAGNNRPFTRSRSRNGKRSPNRFYWTWNGTRRRLG</sequence>
<dbReference type="PANTHER" id="PTHR22906:SF21">
    <property type="entry name" value="SEMA DOMAIN-CONTAINING PROTEIN"/>
    <property type="match status" value="1"/>
</dbReference>
<feature type="region of interest" description="Disordered" evidence="4">
    <location>
        <begin position="904"/>
        <end position="960"/>
    </location>
</feature>
<dbReference type="InterPro" id="IPR052065">
    <property type="entry name" value="Compl_asym_regulator"/>
</dbReference>
<gene>
    <name evidence="6" type="ORF">OKIOD_LOCUS11046</name>
</gene>
<proteinExistence type="predicted"/>
<evidence type="ECO:0000313" key="7">
    <source>
        <dbReference type="Proteomes" id="UP001158576"/>
    </source>
</evidence>
<dbReference type="PROSITE" id="PS50923">
    <property type="entry name" value="SUSHI"/>
    <property type="match status" value="1"/>
</dbReference>
<protein>
    <submittedName>
        <fullName evidence="6">Oidioi.mRNA.OKI2018_I69.chr1.g2281.t3.cds</fullName>
    </submittedName>
</protein>
<dbReference type="PROSITE" id="PS50092">
    <property type="entry name" value="TSP1"/>
    <property type="match status" value="11"/>
</dbReference>
<organism evidence="6 7">
    <name type="scientific">Oikopleura dioica</name>
    <name type="common">Tunicate</name>
    <dbReference type="NCBI Taxonomy" id="34765"/>
    <lineage>
        <taxon>Eukaryota</taxon>
        <taxon>Metazoa</taxon>
        <taxon>Chordata</taxon>
        <taxon>Tunicata</taxon>
        <taxon>Appendicularia</taxon>
        <taxon>Copelata</taxon>
        <taxon>Oikopleuridae</taxon>
        <taxon>Oikopleura</taxon>
    </lineage>
</organism>
<feature type="domain" description="Sushi" evidence="5">
    <location>
        <begin position="825"/>
        <end position="890"/>
    </location>
</feature>
<keyword evidence="2" id="KW-1015">Disulfide bond</keyword>
<dbReference type="InterPro" id="IPR036383">
    <property type="entry name" value="TSP1_rpt_sf"/>
</dbReference>
<dbReference type="EMBL" id="OU015566">
    <property type="protein sequence ID" value="CAG5105604.1"/>
    <property type="molecule type" value="Genomic_DNA"/>
</dbReference>
<keyword evidence="3" id="KW-0768">Sushi</keyword>
<feature type="compositionally biased region" description="Pro residues" evidence="4">
    <location>
        <begin position="142"/>
        <end position="153"/>
    </location>
</feature>
<feature type="compositionally biased region" description="Low complexity" evidence="4">
    <location>
        <begin position="689"/>
        <end position="700"/>
    </location>
</feature>
<dbReference type="InterPro" id="IPR000436">
    <property type="entry name" value="Sushi_SCR_CCP_dom"/>
</dbReference>
<dbReference type="Proteomes" id="UP001158576">
    <property type="component" value="Chromosome 1"/>
</dbReference>
<dbReference type="InterPro" id="IPR000884">
    <property type="entry name" value="TSP1_rpt"/>
</dbReference>
<feature type="region of interest" description="Disordered" evidence="4">
    <location>
        <begin position="680"/>
        <end position="700"/>
    </location>
</feature>
<feature type="compositionally biased region" description="Polar residues" evidence="4">
    <location>
        <begin position="904"/>
        <end position="915"/>
    </location>
</feature>
<feature type="compositionally biased region" description="Basic residues" evidence="4">
    <location>
        <begin position="934"/>
        <end position="945"/>
    </location>
</feature>
<dbReference type="Pfam" id="PF00090">
    <property type="entry name" value="TSP_1"/>
    <property type="match status" value="11"/>
</dbReference>
<feature type="compositionally biased region" description="Basic residues" evidence="4">
    <location>
        <begin position="916"/>
        <end position="926"/>
    </location>
</feature>
<accession>A0ABN7SW03</accession>
<dbReference type="PANTHER" id="PTHR22906">
    <property type="entry name" value="PROPERDIN"/>
    <property type="match status" value="1"/>
</dbReference>
<dbReference type="Gene3D" id="2.20.100.10">
    <property type="entry name" value="Thrombospondin type-1 (TSP1) repeat"/>
    <property type="match status" value="10"/>
</dbReference>
<evidence type="ECO:0000259" key="5">
    <source>
        <dbReference type="PROSITE" id="PS50923"/>
    </source>
</evidence>